<keyword evidence="10" id="KW-0732">Signal</keyword>
<name>Q74E11_GEOSL</name>
<feature type="region of interest" description="Disordered" evidence="9">
    <location>
        <begin position="48"/>
        <end position="76"/>
    </location>
</feature>
<evidence type="ECO:0000256" key="4">
    <source>
        <dbReference type="ARBA" id="ARBA00022452"/>
    </source>
</evidence>
<evidence type="ECO:0000313" key="12">
    <source>
        <dbReference type="EMBL" id="AAR34529.1"/>
    </source>
</evidence>
<dbReference type="PATRIC" id="fig|243231.5.peg.1149"/>
<dbReference type="SMR" id="Q74E11"/>
<accession>Q74E11</accession>
<proteinExistence type="inferred from homology"/>
<dbReference type="InterPro" id="IPR013686">
    <property type="entry name" value="Polypept-transport_assoc_ShlB"/>
</dbReference>
<dbReference type="HOGENOM" id="CLU_021521_2_1_7"/>
<evidence type="ECO:0000259" key="11">
    <source>
        <dbReference type="PROSITE" id="PS51779"/>
    </source>
</evidence>
<feature type="chain" id="PRO_5004285364" evidence="10">
    <location>
        <begin position="22"/>
        <end position="558"/>
    </location>
</feature>
<dbReference type="Gene3D" id="2.40.160.50">
    <property type="entry name" value="membrane protein fhac: a member of the omp85/tpsb transporter family"/>
    <property type="match status" value="1"/>
</dbReference>
<keyword evidence="6" id="KW-0653">Protein transport</keyword>
<keyword evidence="7" id="KW-0472">Membrane</keyword>
<keyword evidence="12" id="KW-0449">Lipoprotein</keyword>
<evidence type="ECO:0000256" key="7">
    <source>
        <dbReference type="ARBA" id="ARBA00023136"/>
    </source>
</evidence>
<dbReference type="EnsemblBacteria" id="AAR34529">
    <property type="protein sequence ID" value="AAR34529"/>
    <property type="gene ID" value="GSU1153"/>
</dbReference>
<dbReference type="EMBL" id="AE017180">
    <property type="protein sequence ID" value="AAR34529.1"/>
    <property type="molecule type" value="Genomic_DNA"/>
</dbReference>
<evidence type="ECO:0000256" key="1">
    <source>
        <dbReference type="ARBA" id="ARBA00004442"/>
    </source>
</evidence>
<sequence length="558" mass="61142">MKTTTIFTAALLACLSAPAHAQDLRGSEAGAVMKRESDVRDYYELQQRLKESRESRPEEAVTDRTEPAPQPPADGGQRVFISHIVTDPSEILTEDDLRQVVAPLEGKEVSIRELLAMVDRINDLYRQKGYLTARAVLPPQKVERGTVRIRLVEGRVGRISVGGNRHTRDWFVTSRLHLREGDLVRLDTLENDLFRFNAINDVKLRAEVKPGTATGTTDLILRTQEPDNYRVVAFADNGGGRYIGQERLGLTLQDLSLLGIRDPLTVGGTVADGTLSAHASYSLPLTPVGTRLGVTYDYTSIWITSGPFESLDVDGTSSDLGLTLSQPFALSPALSVTTFAGFNWKKSTTDFGGDTIFENRTRTLTLGGDLLAIDGYGTWFTRHVLTQGFHDFGGDRSFFKYNGDLVRTFILPDDFSALVRASGQVSGNHLLPSSEQFQLGGIATVRGFYEGLLIGDDGYFVSAELTLPLFPADASVYDVRLSPLLRGAIFFDHGGAFPYKGSGESIDHNDFLSSAGFGFILNLAKYLTGRIDFGFPVGERDPDPGTVRVHFSLSSEIL</sequence>
<organism evidence="12 13">
    <name type="scientific">Geobacter sulfurreducens (strain ATCC 51573 / DSM 12127 / PCA)</name>
    <dbReference type="NCBI Taxonomy" id="243231"/>
    <lineage>
        <taxon>Bacteria</taxon>
        <taxon>Pseudomonadati</taxon>
        <taxon>Thermodesulfobacteriota</taxon>
        <taxon>Desulfuromonadia</taxon>
        <taxon>Geobacterales</taxon>
        <taxon>Geobacteraceae</taxon>
        <taxon>Geobacter</taxon>
    </lineage>
</organism>
<comment type="similarity">
    <text evidence="2">Belongs to the TPS (TC 1.B.20) family.</text>
</comment>
<dbReference type="GO" id="GO:0098046">
    <property type="term" value="C:type V protein secretion system complex"/>
    <property type="evidence" value="ECO:0000318"/>
    <property type="project" value="GO_Central"/>
</dbReference>
<evidence type="ECO:0000256" key="6">
    <source>
        <dbReference type="ARBA" id="ARBA00022927"/>
    </source>
</evidence>
<dbReference type="PANTHER" id="PTHR34597:SF1">
    <property type="entry name" value="HEME_HEMOPEXIN TRANSPORTER PROTEIN HUXB"/>
    <property type="match status" value="1"/>
</dbReference>
<dbReference type="GO" id="GO:0009279">
    <property type="term" value="C:cell outer membrane"/>
    <property type="evidence" value="ECO:0007669"/>
    <property type="project" value="UniProtKB-SubCell"/>
</dbReference>
<dbReference type="InParanoid" id="Q74E11"/>
<dbReference type="eggNOG" id="COG2831">
    <property type="taxonomic scope" value="Bacteria"/>
</dbReference>
<keyword evidence="13" id="KW-1185">Reference proteome</keyword>
<evidence type="ECO:0000256" key="2">
    <source>
        <dbReference type="ARBA" id="ARBA00009055"/>
    </source>
</evidence>
<dbReference type="OrthoDB" id="9760658at2"/>
<comment type="subcellular location">
    <subcellularLocation>
        <location evidence="1">Cell outer membrane</location>
    </subcellularLocation>
</comment>
<dbReference type="Pfam" id="PF03865">
    <property type="entry name" value="ShlB"/>
    <property type="match status" value="1"/>
</dbReference>
<gene>
    <name evidence="12" type="ordered locus">GSU1153</name>
</gene>
<evidence type="ECO:0000256" key="3">
    <source>
        <dbReference type="ARBA" id="ARBA00022448"/>
    </source>
</evidence>
<evidence type="ECO:0000256" key="10">
    <source>
        <dbReference type="SAM" id="SignalP"/>
    </source>
</evidence>
<keyword evidence="4" id="KW-1134">Transmembrane beta strand</keyword>
<dbReference type="PROSITE" id="PS51779">
    <property type="entry name" value="POTRA"/>
    <property type="match status" value="1"/>
</dbReference>
<feature type="signal peptide" evidence="10">
    <location>
        <begin position="1"/>
        <end position="21"/>
    </location>
</feature>
<reference evidence="12 13" key="2">
    <citation type="journal article" date="2012" name="BMC Genomics">
        <title>Comparative genomic analysis of Geobacter sulfurreducens KN400, a strain with enhanced capacity for extracellular electron transfer and electricity production.</title>
        <authorList>
            <person name="Butler J.E."/>
            <person name="Young N.D."/>
            <person name="Aklujkar M."/>
            <person name="Lovley D.R."/>
        </authorList>
    </citation>
    <scope>NUCLEOTIDE SEQUENCE [LARGE SCALE GENOMIC DNA]</scope>
    <source>
        <strain evidence="13">ATCC 51573 / DSM 12127 / PCA</strain>
    </source>
</reference>
<evidence type="ECO:0000256" key="9">
    <source>
        <dbReference type="SAM" id="MobiDB-lite"/>
    </source>
</evidence>
<dbReference type="AlphaFoldDB" id="Q74E11"/>
<dbReference type="KEGG" id="gsu:GSU1153"/>
<keyword evidence="8" id="KW-0998">Cell outer membrane</keyword>
<feature type="compositionally biased region" description="Basic and acidic residues" evidence="9">
    <location>
        <begin position="48"/>
        <end position="66"/>
    </location>
</feature>
<dbReference type="GO" id="GO:0046819">
    <property type="term" value="P:protein secretion by the type V secretion system"/>
    <property type="evidence" value="ECO:0000318"/>
    <property type="project" value="GO_Central"/>
</dbReference>
<dbReference type="PANTHER" id="PTHR34597">
    <property type="entry name" value="SLR1661 PROTEIN"/>
    <property type="match status" value="1"/>
</dbReference>
<dbReference type="InterPro" id="IPR051544">
    <property type="entry name" value="TPS_OM_transporter"/>
</dbReference>
<keyword evidence="3" id="KW-0813">Transport</keyword>
<dbReference type="Proteomes" id="UP000000577">
    <property type="component" value="Chromosome"/>
</dbReference>
<dbReference type="STRING" id="243231.GSU1153"/>
<dbReference type="GO" id="GO:0008320">
    <property type="term" value="F:protein transmembrane transporter activity"/>
    <property type="evidence" value="ECO:0000318"/>
    <property type="project" value="GO_Central"/>
</dbReference>
<evidence type="ECO:0000313" key="13">
    <source>
        <dbReference type="Proteomes" id="UP000000577"/>
    </source>
</evidence>
<evidence type="ECO:0000256" key="8">
    <source>
        <dbReference type="ARBA" id="ARBA00023237"/>
    </source>
</evidence>
<dbReference type="RefSeq" id="WP_010941814.1">
    <property type="nucleotide sequence ID" value="NC_002939.5"/>
</dbReference>
<dbReference type="InterPro" id="IPR005565">
    <property type="entry name" value="Hemolysn_activator_HlyB_C"/>
</dbReference>
<keyword evidence="5" id="KW-0812">Transmembrane</keyword>
<protein>
    <submittedName>
        <fullName evidence="12">Outer membrane lipoprotein</fullName>
    </submittedName>
</protein>
<dbReference type="Pfam" id="PF08479">
    <property type="entry name" value="POTRA_2"/>
    <property type="match status" value="1"/>
</dbReference>
<dbReference type="InterPro" id="IPR034746">
    <property type="entry name" value="POTRA"/>
</dbReference>
<dbReference type="Gene3D" id="3.10.20.310">
    <property type="entry name" value="membrane protein fhac"/>
    <property type="match status" value="1"/>
</dbReference>
<reference evidence="12 13" key="1">
    <citation type="journal article" date="2003" name="Science">
        <title>Genome of Geobacter sulfurreducens: metal reduction in subsurface environments.</title>
        <authorList>
            <person name="Methe B.A."/>
            <person name="Nelson K.E."/>
            <person name="Eisen J.A."/>
            <person name="Paulsen I.T."/>
            <person name="Nelson W."/>
            <person name="Heidelberg J.F."/>
            <person name="Wu D."/>
            <person name="Wu M."/>
            <person name="Ward N."/>
            <person name="Beanan M.J."/>
            <person name="Dodson R.J."/>
            <person name="Madupu R."/>
            <person name="Brinkac L.M."/>
            <person name="Daugherty S.C."/>
            <person name="DeBoy R.T."/>
            <person name="Durkin A.S."/>
            <person name="Gwinn M."/>
            <person name="Kolonay J.F."/>
            <person name="Sullivan S.A."/>
            <person name="Haft D.H."/>
            <person name="Selengut J."/>
            <person name="Davidsen T.M."/>
            <person name="Zafar N."/>
            <person name="White O."/>
            <person name="Tran B."/>
            <person name="Romero C."/>
            <person name="Forberger H.A."/>
            <person name="Weidman J."/>
            <person name="Khouri H."/>
            <person name="Feldblyum T.V."/>
            <person name="Utterback T.R."/>
            <person name="Van Aken S.E."/>
            <person name="Lovley D.R."/>
            <person name="Fraser C.M."/>
        </authorList>
    </citation>
    <scope>NUCLEOTIDE SEQUENCE [LARGE SCALE GENOMIC DNA]</scope>
    <source>
        <strain evidence="13">ATCC 51573 / DSM 12127 / PCA</strain>
    </source>
</reference>
<evidence type="ECO:0000256" key="5">
    <source>
        <dbReference type="ARBA" id="ARBA00022692"/>
    </source>
</evidence>
<feature type="domain" description="POTRA" evidence="11">
    <location>
        <begin position="79"/>
        <end position="154"/>
    </location>
</feature>